<evidence type="ECO:0000256" key="4">
    <source>
        <dbReference type="ARBA" id="ARBA00022989"/>
    </source>
</evidence>
<dbReference type="PANTHER" id="PTHR10165">
    <property type="entry name" value="LIPID PHOSPHATE PHOSPHATASE"/>
    <property type="match status" value="1"/>
</dbReference>
<dbReference type="WBParaSite" id="TASK_0000786701-mRNA-1">
    <property type="protein sequence ID" value="TASK_0000786701-mRNA-1"/>
    <property type="gene ID" value="TASK_0000786701"/>
</dbReference>
<evidence type="ECO:0000256" key="3">
    <source>
        <dbReference type="ARBA" id="ARBA00022692"/>
    </source>
</evidence>
<dbReference type="Proteomes" id="UP000282613">
    <property type="component" value="Unassembled WGS sequence"/>
</dbReference>
<dbReference type="GO" id="GO:0008195">
    <property type="term" value="F:phosphatidate phosphatase activity"/>
    <property type="evidence" value="ECO:0007669"/>
    <property type="project" value="TreeGrafter"/>
</dbReference>
<name>A0A0R3WB74_TAEAS</name>
<dbReference type="SMART" id="SM00014">
    <property type="entry name" value="acidPPc"/>
    <property type="match status" value="1"/>
</dbReference>
<dbReference type="EMBL" id="UYRS01018687">
    <property type="protein sequence ID" value="VDK39147.1"/>
    <property type="molecule type" value="Genomic_DNA"/>
</dbReference>
<dbReference type="GO" id="GO:0046839">
    <property type="term" value="P:phospholipid dephosphorylation"/>
    <property type="evidence" value="ECO:0007669"/>
    <property type="project" value="TreeGrafter"/>
</dbReference>
<dbReference type="AlphaFoldDB" id="A0A0R3WB74"/>
<dbReference type="OrthoDB" id="8907274at2759"/>
<feature type="transmembrane region" description="Helical" evidence="6">
    <location>
        <begin position="98"/>
        <end position="118"/>
    </location>
</feature>
<reference evidence="10" key="1">
    <citation type="submission" date="2017-02" db="UniProtKB">
        <authorList>
            <consortium name="WormBaseParasite"/>
        </authorList>
    </citation>
    <scope>IDENTIFICATION</scope>
</reference>
<evidence type="ECO:0000313" key="9">
    <source>
        <dbReference type="Proteomes" id="UP000282613"/>
    </source>
</evidence>
<proteinExistence type="inferred from homology"/>
<dbReference type="GO" id="GO:0006644">
    <property type="term" value="P:phospholipid metabolic process"/>
    <property type="evidence" value="ECO:0007669"/>
    <property type="project" value="InterPro"/>
</dbReference>
<protein>
    <submittedName>
        <fullName evidence="10">AcidPPc domain-containing protein</fullName>
    </submittedName>
</protein>
<feature type="transmembrane region" description="Helical" evidence="6">
    <location>
        <begin position="234"/>
        <end position="258"/>
    </location>
</feature>
<evidence type="ECO:0000313" key="8">
    <source>
        <dbReference type="EMBL" id="VDK39147.1"/>
    </source>
</evidence>
<organism evidence="10">
    <name type="scientific">Taenia asiatica</name>
    <name type="common">Asian tapeworm</name>
    <dbReference type="NCBI Taxonomy" id="60517"/>
    <lineage>
        <taxon>Eukaryota</taxon>
        <taxon>Metazoa</taxon>
        <taxon>Spiralia</taxon>
        <taxon>Lophotrochozoa</taxon>
        <taxon>Platyhelminthes</taxon>
        <taxon>Cestoda</taxon>
        <taxon>Eucestoda</taxon>
        <taxon>Cyclophyllidea</taxon>
        <taxon>Taeniidae</taxon>
        <taxon>Taenia</taxon>
    </lineage>
</organism>
<keyword evidence="3 6" id="KW-0812">Transmembrane</keyword>
<dbReference type="SUPFAM" id="SSF48317">
    <property type="entry name" value="Acid phosphatase/Vanadium-dependent haloperoxidase"/>
    <property type="match status" value="1"/>
</dbReference>
<keyword evidence="5 6" id="KW-0472">Membrane</keyword>
<evidence type="ECO:0000256" key="6">
    <source>
        <dbReference type="SAM" id="Phobius"/>
    </source>
</evidence>
<keyword evidence="9" id="KW-1185">Reference proteome</keyword>
<feature type="transmembrane region" description="Helical" evidence="6">
    <location>
        <begin position="195"/>
        <end position="214"/>
    </location>
</feature>
<dbReference type="Pfam" id="PF01569">
    <property type="entry name" value="PAP2"/>
    <property type="match status" value="1"/>
</dbReference>
<comment type="similarity">
    <text evidence="2">Belongs to the PA-phosphatase related phosphoesterase family.</text>
</comment>
<comment type="subcellular location">
    <subcellularLocation>
        <location evidence="1">Membrane</location>
        <topology evidence="1">Multi-pass membrane protein</topology>
    </subcellularLocation>
</comment>
<dbReference type="PANTHER" id="PTHR10165:SF197">
    <property type="entry name" value="FI04477P-RELATED"/>
    <property type="match status" value="1"/>
</dbReference>
<dbReference type="GO" id="GO:0007165">
    <property type="term" value="P:signal transduction"/>
    <property type="evidence" value="ECO:0007669"/>
    <property type="project" value="TreeGrafter"/>
</dbReference>
<evidence type="ECO:0000313" key="10">
    <source>
        <dbReference type="WBParaSite" id="TASK_0000786701-mRNA-1"/>
    </source>
</evidence>
<dbReference type="STRING" id="60517.A0A0R3WB74"/>
<sequence>MSSVQWFILRILFDLIAVIPFVVVSVVLYYLEPFKRGYFPNDDSLKYPYHSSTVRSIYLFTVAPLITILIIIATELIRARSYGFETRYKHIPLIVLNLYKFLYLLGFGYAVVSMFVHIGKVVLGRLRPHFYDVCGPAVVAETPYGYISEFTCTKSDAALIKDMRLSFPSGHAAYSMFPAVFIAVYLHYRMPDIGMGSALQAFVQSAAVTAAFYVGMTRISDYKHHWTDVLGGMIIGALVGIFNVSFSFTGIFLSYSYAEVRYASDVREFDVAEGEEQAPPKHLVIFGVEFIPRPRFCAFGPISSNPPPLPPSPYPTHHYTRAFF</sequence>
<evidence type="ECO:0000256" key="1">
    <source>
        <dbReference type="ARBA" id="ARBA00004141"/>
    </source>
</evidence>
<reference evidence="8 9" key="2">
    <citation type="submission" date="2018-11" db="EMBL/GenBank/DDBJ databases">
        <authorList>
            <consortium name="Pathogen Informatics"/>
        </authorList>
    </citation>
    <scope>NUCLEOTIDE SEQUENCE [LARGE SCALE GENOMIC DNA]</scope>
</reference>
<accession>A0A0R3WB74</accession>
<dbReference type="InterPro" id="IPR043216">
    <property type="entry name" value="PAP-like"/>
</dbReference>
<dbReference type="Gene3D" id="1.20.144.10">
    <property type="entry name" value="Phosphatidic acid phosphatase type 2/haloperoxidase"/>
    <property type="match status" value="1"/>
</dbReference>
<dbReference type="CDD" id="cd03384">
    <property type="entry name" value="PAP2_wunen"/>
    <property type="match status" value="1"/>
</dbReference>
<evidence type="ECO:0000256" key="2">
    <source>
        <dbReference type="ARBA" id="ARBA00008816"/>
    </source>
</evidence>
<feature type="transmembrane region" description="Helical" evidence="6">
    <location>
        <begin position="7"/>
        <end position="31"/>
    </location>
</feature>
<feature type="transmembrane region" description="Helical" evidence="6">
    <location>
        <begin position="171"/>
        <end position="188"/>
    </location>
</feature>
<evidence type="ECO:0000256" key="5">
    <source>
        <dbReference type="ARBA" id="ARBA00023136"/>
    </source>
</evidence>
<feature type="transmembrane region" description="Helical" evidence="6">
    <location>
        <begin position="57"/>
        <end position="77"/>
    </location>
</feature>
<keyword evidence="4 6" id="KW-1133">Transmembrane helix</keyword>
<gene>
    <name evidence="8" type="ORF">TASK_LOCUS7868</name>
</gene>
<feature type="domain" description="Phosphatidic acid phosphatase type 2/haloperoxidase" evidence="7">
    <location>
        <begin position="102"/>
        <end position="244"/>
    </location>
</feature>
<dbReference type="InterPro" id="IPR000326">
    <property type="entry name" value="PAP2/HPO"/>
</dbReference>
<dbReference type="InterPro" id="IPR036938">
    <property type="entry name" value="PAP2/HPO_sf"/>
</dbReference>
<dbReference type="GO" id="GO:0005886">
    <property type="term" value="C:plasma membrane"/>
    <property type="evidence" value="ECO:0007669"/>
    <property type="project" value="TreeGrafter"/>
</dbReference>
<evidence type="ECO:0000259" key="7">
    <source>
        <dbReference type="SMART" id="SM00014"/>
    </source>
</evidence>